<dbReference type="SUPFAM" id="SSF49562">
    <property type="entry name" value="C2 domain (Calcium/lipid-binding domain, CaLB)"/>
    <property type="match status" value="1"/>
</dbReference>
<protein>
    <submittedName>
        <fullName evidence="3">C2 domain-containing protein</fullName>
    </submittedName>
</protein>
<feature type="domain" description="C2" evidence="1">
    <location>
        <begin position="174"/>
        <end position="298"/>
    </location>
</feature>
<dbReference type="InterPro" id="IPR052434">
    <property type="entry name" value="Tectonic-like_complex_comp"/>
</dbReference>
<evidence type="ECO:0000313" key="2">
    <source>
        <dbReference type="Proteomes" id="UP000035642"/>
    </source>
</evidence>
<dbReference type="PROSITE" id="PS50004">
    <property type="entry name" value="C2"/>
    <property type="match status" value="1"/>
</dbReference>
<dbReference type="InterPro" id="IPR000008">
    <property type="entry name" value="C2_dom"/>
</dbReference>
<sequence>MRASANFSKGILAVVAVQCWSSVYIRSPSWLGFTFDFFIQVNIPLPVDDETTKDCRLPHRIPFESVDKTVAGFLLARATWSTQRRTKECREKDSPEQVWAFYRIPVDTADTDTSSIVNREDRPQRTTFRTIVDKREHDAYELTYSEIVREEPLPSLFGAIGSIFGPVDVSRKLKPMRRLVPRQQNISTTTLQLMVNIQAAANLPTRNDGQIHPFVEVSFQNNSMCTHQGSGRHPNWQHSLSLPVSGADDPKSITDTIQLNVYDQVQDSNDRGVVIHMLSAYIIQCHDILNLTNFTKESDYKALLLNCEYTRDAAI</sequence>
<dbReference type="InterPro" id="IPR035892">
    <property type="entry name" value="C2_domain_sf"/>
</dbReference>
<reference evidence="3" key="2">
    <citation type="submission" date="2017-02" db="UniProtKB">
        <authorList>
            <consortium name="WormBaseParasite"/>
        </authorList>
    </citation>
    <scope>IDENTIFICATION</scope>
</reference>
<accession>A0A0K0DE10</accession>
<name>A0A0K0DE10_ANGCA</name>
<dbReference type="PANTHER" id="PTHR20837:SF0">
    <property type="entry name" value="COILED-COIL AND C2 DOMAIN-CONTAINING PROTEIN 2A"/>
    <property type="match status" value="1"/>
</dbReference>
<dbReference type="AlphaFoldDB" id="A0A0K0DE10"/>
<reference evidence="2" key="1">
    <citation type="submission" date="2012-09" db="EMBL/GenBank/DDBJ databases">
        <authorList>
            <person name="Martin A.A."/>
        </authorList>
    </citation>
    <scope>NUCLEOTIDE SEQUENCE</scope>
</reference>
<evidence type="ECO:0000259" key="1">
    <source>
        <dbReference type="PROSITE" id="PS50004"/>
    </source>
</evidence>
<proteinExistence type="predicted"/>
<dbReference type="GO" id="GO:1904491">
    <property type="term" value="P:protein localization to ciliary transition zone"/>
    <property type="evidence" value="ECO:0007669"/>
    <property type="project" value="TreeGrafter"/>
</dbReference>
<dbReference type="GO" id="GO:1905515">
    <property type="term" value="P:non-motile cilium assembly"/>
    <property type="evidence" value="ECO:0007669"/>
    <property type="project" value="TreeGrafter"/>
</dbReference>
<evidence type="ECO:0000313" key="3">
    <source>
        <dbReference type="WBParaSite" id="ACAC_0000903401-mRNA-1"/>
    </source>
</evidence>
<dbReference type="Proteomes" id="UP000035642">
    <property type="component" value="Unassembled WGS sequence"/>
</dbReference>
<organism evidence="2 3">
    <name type="scientific">Angiostrongylus cantonensis</name>
    <name type="common">Rat lungworm</name>
    <dbReference type="NCBI Taxonomy" id="6313"/>
    <lineage>
        <taxon>Eukaryota</taxon>
        <taxon>Metazoa</taxon>
        <taxon>Ecdysozoa</taxon>
        <taxon>Nematoda</taxon>
        <taxon>Chromadorea</taxon>
        <taxon>Rhabditida</taxon>
        <taxon>Rhabditina</taxon>
        <taxon>Rhabditomorpha</taxon>
        <taxon>Strongyloidea</taxon>
        <taxon>Metastrongylidae</taxon>
        <taxon>Angiostrongylus</taxon>
    </lineage>
</organism>
<dbReference type="WBParaSite" id="ACAC_0000903401-mRNA-1">
    <property type="protein sequence ID" value="ACAC_0000903401-mRNA-1"/>
    <property type="gene ID" value="ACAC_0000903401"/>
</dbReference>
<dbReference type="PANTHER" id="PTHR20837">
    <property type="entry name" value="CENTROSOMAL PROTEIN-RELATED"/>
    <property type="match status" value="1"/>
</dbReference>
<dbReference type="STRING" id="6313.A0A0K0DE10"/>
<dbReference type="Pfam" id="PF00168">
    <property type="entry name" value="C2"/>
    <property type="match status" value="1"/>
</dbReference>
<dbReference type="GO" id="GO:0035869">
    <property type="term" value="C:ciliary transition zone"/>
    <property type="evidence" value="ECO:0007669"/>
    <property type="project" value="TreeGrafter"/>
</dbReference>
<dbReference type="Gene3D" id="2.60.40.150">
    <property type="entry name" value="C2 domain"/>
    <property type="match status" value="1"/>
</dbReference>
<keyword evidence="2" id="KW-1185">Reference proteome</keyword>